<keyword evidence="1" id="KW-0812">Transmembrane</keyword>
<protein>
    <submittedName>
        <fullName evidence="2">Flp pilus assembly protein TadG</fullName>
    </submittedName>
</protein>
<evidence type="ECO:0000313" key="3">
    <source>
        <dbReference type="Proteomes" id="UP001195422"/>
    </source>
</evidence>
<accession>A0ABS4XRR7</accession>
<keyword evidence="1" id="KW-1133">Transmembrane helix</keyword>
<gene>
    <name evidence="2" type="ORF">JOF39_002253</name>
</gene>
<sequence length="149" mass="15486">MARACARQPLRRWREATADEHGSAIVEFIFAATILLIPMIYLVLAAAALEGGSYAVVSAADQAAKVFAVAENPAQARSNAQAAADRAIANFGFSGSNTTISCNSECLSPGSVVTVTVSLDVPLPFVSDYISASAFAVDATAAQRIDRFG</sequence>
<evidence type="ECO:0000313" key="2">
    <source>
        <dbReference type="EMBL" id="MBP2399172.1"/>
    </source>
</evidence>
<feature type="transmembrane region" description="Helical" evidence="1">
    <location>
        <begin position="28"/>
        <end position="49"/>
    </location>
</feature>
<proteinExistence type="predicted"/>
<organism evidence="2 3">
    <name type="scientific">Glutamicibacter protophormiae</name>
    <name type="common">Brevibacterium protophormiae</name>
    <dbReference type="NCBI Taxonomy" id="37930"/>
    <lineage>
        <taxon>Bacteria</taxon>
        <taxon>Bacillati</taxon>
        <taxon>Actinomycetota</taxon>
        <taxon>Actinomycetes</taxon>
        <taxon>Micrococcales</taxon>
        <taxon>Micrococcaceae</taxon>
        <taxon>Glutamicibacter</taxon>
    </lineage>
</organism>
<reference evidence="2 3" key="1">
    <citation type="submission" date="2021-03" db="EMBL/GenBank/DDBJ databases">
        <title>Sequencing the genomes of 1000 actinobacteria strains.</title>
        <authorList>
            <person name="Klenk H.-P."/>
        </authorList>
    </citation>
    <scope>NUCLEOTIDE SEQUENCE [LARGE SCALE GENOMIC DNA]</scope>
    <source>
        <strain evidence="2 3">DSM 20168</strain>
    </source>
</reference>
<evidence type="ECO:0000256" key="1">
    <source>
        <dbReference type="SAM" id="Phobius"/>
    </source>
</evidence>
<name>A0ABS4XRR7_GLUPR</name>
<dbReference type="Proteomes" id="UP001195422">
    <property type="component" value="Unassembled WGS sequence"/>
</dbReference>
<dbReference type="RefSeq" id="WP_188948576.1">
    <property type="nucleotide sequence ID" value="NZ_BMPH01000008.1"/>
</dbReference>
<dbReference type="EMBL" id="JAGIOJ010000001">
    <property type="protein sequence ID" value="MBP2399172.1"/>
    <property type="molecule type" value="Genomic_DNA"/>
</dbReference>
<keyword evidence="3" id="KW-1185">Reference proteome</keyword>
<keyword evidence="1" id="KW-0472">Membrane</keyword>
<comment type="caution">
    <text evidence="2">The sequence shown here is derived from an EMBL/GenBank/DDBJ whole genome shotgun (WGS) entry which is preliminary data.</text>
</comment>